<feature type="compositionally biased region" description="Low complexity" evidence="11">
    <location>
        <begin position="1088"/>
        <end position="1107"/>
    </location>
</feature>
<feature type="compositionally biased region" description="Basic and acidic residues" evidence="11">
    <location>
        <begin position="458"/>
        <end position="470"/>
    </location>
</feature>
<keyword evidence="4" id="KW-0675">Receptor</keyword>
<keyword evidence="3 9" id="KW-1015">Disulfide bond</keyword>
<dbReference type="PROSITE" id="PS00514">
    <property type="entry name" value="FIBRINOGEN_C_1"/>
    <property type="match status" value="1"/>
</dbReference>
<feature type="disulfide bond" evidence="9">
    <location>
        <begin position="1307"/>
        <end position="1317"/>
    </location>
</feature>
<dbReference type="InterPro" id="IPR036772">
    <property type="entry name" value="SRCR-like_dom_sf"/>
</dbReference>
<feature type="region of interest" description="Disordered" evidence="11">
    <location>
        <begin position="563"/>
        <end position="598"/>
    </location>
</feature>
<dbReference type="FunFam" id="3.10.250.10:FF:000011">
    <property type="entry name" value="Scavenger receptor class A member 5"/>
    <property type="match status" value="1"/>
</dbReference>
<feature type="disulfide bond" evidence="9">
    <location>
        <begin position="1158"/>
        <end position="1222"/>
    </location>
</feature>
<dbReference type="FunFam" id="3.10.250.10:FF:000007">
    <property type="entry name" value="Soluble scavenger receptor cysteine-rich domain-containing protein SSC5D"/>
    <property type="match status" value="1"/>
</dbReference>
<dbReference type="SMART" id="SM00186">
    <property type="entry name" value="FBG"/>
    <property type="match status" value="1"/>
</dbReference>
<evidence type="ECO:0000259" key="12">
    <source>
        <dbReference type="PROSITE" id="PS50017"/>
    </source>
</evidence>
<dbReference type="Proteomes" id="UP000838412">
    <property type="component" value="Chromosome 18"/>
</dbReference>
<dbReference type="SUPFAM" id="SSF47986">
    <property type="entry name" value="DEATH domain"/>
    <property type="match status" value="1"/>
</dbReference>
<dbReference type="PROSITE" id="PS50287">
    <property type="entry name" value="SRCR_2"/>
    <property type="match status" value="3"/>
</dbReference>
<feature type="domain" description="SRCR" evidence="13">
    <location>
        <begin position="1132"/>
        <end position="1233"/>
    </location>
</feature>
<evidence type="ECO:0000256" key="8">
    <source>
        <dbReference type="ARBA" id="ARBA00069168"/>
    </source>
</evidence>
<dbReference type="GO" id="GO:0007165">
    <property type="term" value="P:signal transduction"/>
    <property type="evidence" value="ECO:0007669"/>
    <property type="project" value="InterPro"/>
</dbReference>
<accession>A0A8K0EFK8</accession>
<feature type="compositionally biased region" description="Polar residues" evidence="11">
    <location>
        <begin position="1024"/>
        <end position="1036"/>
    </location>
</feature>
<dbReference type="Pfam" id="PF00530">
    <property type="entry name" value="SRCR"/>
    <property type="match status" value="3"/>
</dbReference>
<evidence type="ECO:0000256" key="7">
    <source>
        <dbReference type="ARBA" id="ARBA00064153"/>
    </source>
</evidence>
<dbReference type="OrthoDB" id="536948at2759"/>
<comment type="caution">
    <text evidence="9">Lacks conserved residue(s) required for the propagation of feature annotation.</text>
</comment>
<dbReference type="Pfam" id="PF00531">
    <property type="entry name" value="Death"/>
    <property type="match status" value="1"/>
</dbReference>
<dbReference type="EMBL" id="OV696703">
    <property type="protein sequence ID" value="CAH1251218.1"/>
    <property type="molecule type" value="Genomic_DNA"/>
</dbReference>
<dbReference type="InterPro" id="IPR011029">
    <property type="entry name" value="DEATH-like_dom_sf"/>
</dbReference>
<dbReference type="PROSITE" id="PS50017">
    <property type="entry name" value="DEATH_DOMAIN"/>
    <property type="match status" value="2"/>
</dbReference>
<evidence type="ECO:0000256" key="9">
    <source>
        <dbReference type="PROSITE-ProRule" id="PRU00196"/>
    </source>
</evidence>
<dbReference type="InterPro" id="IPR020837">
    <property type="entry name" value="Fibrinogen_CS"/>
</dbReference>
<feature type="domain" description="Death" evidence="12">
    <location>
        <begin position="771"/>
        <end position="838"/>
    </location>
</feature>
<feature type="compositionally biased region" description="Acidic residues" evidence="11">
    <location>
        <begin position="61"/>
        <end position="71"/>
    </location>
</feature>
<feature type="compositionally biased region" description="Polar residues" evidence="11">
    <location>
        <begin position="195"/>
        <end position="213"/>
    </location>
</feature>
<dbReference type="CDD" id="cd00087">
    <property type="entry name" value="FReD"/>
    <property type="match status" value="1"/>
</dbReference>
<feature type="region of interest" description="Disordered" evidence="11">
    <location>
        <begin position="718"/>
        <end position="748"/>
    </location>
</feature>
<keyword evidence="2" id="KW-0677">Repeat</keyword>
<feature type="disulfide bond" evidence="9">
    <location>
        <begin position="1411"/>
        <end position="1421"/>
    </location>
</feature>
<dbReference type="InterPro" id="IPR014716">
    <property type="entry name" value="Fibrinogen_a/b/g_C_1"/>
</dbReference>
<dbReference type="InterPro" id="IPR002181">
    <property type="entry name" value="Fibrinogen_a/b/g_C_dom"/>
</dbReference>
<evidence type="ECO:0000256" key="4">
    <source>
        <dbReference type="ARBA" id="ARBA00023170"/>
    </source>
</evidence>
<dbReference type="PANTHER" id="PTHR48071">
    <property type="entry name" value="SRCR DOMAIN-CONTAINING PROTEIN"/>
    <property type="match status" value="1"/>
</dbReference>
<feature type="compositionally biased region" description="Polar residues" evidence="11">
    <location>
        <begin position="116"/>
        <end position="139"/>
    </location>
</feature>
<feature type="domain" description="SRCR" evidence="13">
    <location>
        <begin position="1342"/>
        <end position="1442"/>
    </location>
</feature>
<name>A0A8K0EFK8_BRALA</name>
<feature type="region of interest" description="Disordered" evidence="11">
    <location>
        <begin position="1024"/>
        <end position="1129"/>
    </location>
</feature>
<keyword evidence="16" id="KW-1185">Reference proteome</keyword>
<keyword evidence="1" id="KW-0732">Signal</keyword>
<feature type="region of interest" description="Disordered" evidence="11">
    <location>
        <begin position="27"/>
        <end position="233"/>
    </location>
</feature>
<dbReference type="InterPro" id="IPR001190">
    <property type="entry name" value="SRCR"/>
</dbReference>
<dbReference type="Gene3D" id="3.10.250.10">
    <property type="entry name" value="SRCR-like domain"/>
    <property type="match status" value="3"/>
</dbReference>
<evidence type="ECO:0000313" key="16">
    <source>
        <dbReference type="Proteomes" id="UP000838412"/>
    </source>
</evidence>
<feature type="compositionally biased region" description="Basic and acidic residues" evidence="11">
    <location>
        <begin position="567"/>
        <end position="579"/>
    </location>
</feature>
<proteinExistence type="predicted"/>
<evidence type="ECO:0000256" key="10">
    <source>
        <dbReference type="SAM" id="Coils"/>
    </source>
</evidence>
<protein>
    <recommendedName>
        <fullName evidence="8">Soluble scavenger receptor cysteine-rich domain-containing protein SSC5D</fullName>
    </recommendedName>
</protein>
<sequence length="1657" mass="178772">MLGRGSNPTMGTLLAIVANKENNDYETIAKGNTTPACKGSKAAPASSDEDGKEEAETSEDKVDEEEPEETNPDQINDNGARVVEGGDRTDHDATDTDGDARLEVPGAGIADEDGDNSGTAVQSSSQTRHPPLDLSNTVTGDDDDEEENDGDKDEDDDGDDREAAVHDEAKEDEEEDVKAASSTTGTMDTGMGGAPTSNVILTSNTEPTGSLEANMSEGASGVTSLAPQALSRKGPTPVTVQVKNAFAVQVGNGNVLTYGAQKSENGTPASSADACQSGSESANVAVYINNCDVVQVGDHNRINIRKVTPQENAFVRVCCELDIDPEKADDIHKRLSHDDVRRQFAKRMAESFNVTCKIRAATRGCILLELEVPTEADRLQLLRMARDGTFQQVLLETFLPEFAGEGRAVSMNLAIGVRNPSQDMVEQLQGAVASSSTEKVEVITIPAVIANGTSTPDPRPDEAESSKQPENDMESVDGSLDQGHRDVPVEEGPGVDSPGVDSPGVDSPGVDSPGVDSPGVHSPGVDSPGYDSPGVNSPGVDRNMPASNTDNISQMTSLLRILSEPGDGTRDDDRLEPEKGTTLGACPGSAAHSEEPSEVTTSFEVFERSRSKNTGDDETTRILSRLAITLDRREWRQVAGALRVQQPDTDLSAEDTQLRMRILREWQEGPLYREQFDKLLLALEACGRDDFAVELLQSAPHVHILGFPVSALEETHSEMPTQVKETAPVPKQSRKPKRSPEVDPRTPLRRMPYSLMKKVAMELDPPGLMVNWRDLAAHAGYSMQEIGVFEMGYLKLGGSPTTDLLQAWGSRNATVQDLETALRRIGLLNVADMLSPDSLRLGPGVTQVFYFTSSKMANVSLLAVLVLCVSVSVRAQDVITDQAGYEDKGYCTYTYVVPPGSRTGTFSPPRLEEQLAETKQELAETKEEMGRLKNQVDLLTSLVQTLLSQQSDFTSKMDSLSAELLLEKIRSAQLEQNLTQELQEQKTSLQAQVQNLTTTLSEYDVIIKQRLQCTCERLVAGDVSSSTSARLSSEPGSTAAAPLTKMTSPTEPLSITQSGVAGDVSSSTSARLSSGPGSTAAVPLTKMTSPTESQSTTQSAETTAAPEITTSPQASIPPPGTELPGSETGNQIRLVGGSTPLEGRVEVRNGTGQWGSVCDDRWDLQDAHVVCRQLGFGTALEEKLAGHFGEGSGNVWLDEVACRGDETSLGDCPADSWGRSDCSHKEDAGVVCEEKSAVRLADGHVPWEGRVEFRPGEKSEWGAVCNTSWTEDDVRVVCKQLGYTGGAVDPEGSGEGTGRIWLGDVTCSGEETNILSCGFTWEPSDCDHGQDVAVICTGDVSIRLNGSQDPSEGRVEVRLKNGDWGTICDDGFDDRDAQVVCRQLGYRGGVAMEGGVFPEGTGNIWLDNLNCGGNESSVADCQVNRWGEHDCTHKEDAGVVCVPEEDCAGYMSSGFKSSGVYRIGLLPSDVEAYCDMDTARGGWTVIQRRQDGSVPFNRTWEEYKQGFGDVNGEYWLGNENIHILTNNKNHKLRVDLLDWNGTSRFAEYSSFRMSGEWDQYKLSISGFSGTAGSAMSYNNGKRFSTVDRDNDINSVLHCSQLYGESGWWFGQCSHSILNGRYLGNCGNSCPHAKGVVWYHWRGYTYSLKSVSMKIRQY</sequence>
<dbReference type="InterPro" id="IPR000488">
    <property type="entry name" value="Death_dom"/>
</dbReference>
<dbReference type="InterPro" id="IPR025735">
    <property type="entry name" value="RHIM"/>
</dbReference>
<feature type="region of interest" description="Disordered" evidence="11">
    <location>
        <begin position="448"/>
        <end position="550"/>
    </location>
</feature>
<feature type="compositionally biased region" description="Polar residues" evidence="11">
    <location>
        <begin position="1045"/>
        <end position="1077"/>
    </location>
</feature>
<dbReference type="SMART" id="SM00202">
    <property type="entry name" value="SR"/>
    <property type="match status" value="3"/>
</dbReference>
<gene>
    <name evidence="15" type="primary">PRSS12</name>
    <name evidence="15" type="ORF">BLAG_LOCUS11678</name>
</gene>
<dbReference type="Gene3D" id="3.90.215.10">
    <property type="entry name" value="Gamma Fibrinogen, chain A, domain 1"/>
    <property type="match status" value="1"/>
</dbReference>
<keyword evidence="5" id="KW-0325">Glycoprotein</keyword>
<feature type="domain" description="SRCR" evidence="13">
    <location>
        <begin position="1238"/>
        <end position="1337"/>
    </location>
</feature>
<feature type="compositionally biased region" description="Low complexity" evidence="11">
    <location>
        <begin position="179"/>
        <end position="189"/>
    </location>
</feature>
<evidence type="ECO:0000256" key="5">
    <source>
        <dbReference type="ARBA" id="ARBA00023180"/>
    </source>
</evidence>
<comment type="subunit">
    <text evidence="7">Interacts with LGALS1 and laminin.</text>
</comment>
<feature type="disulfide bond" evidence="9">
    <location>
        <begin position="1202"/>
        <end position="1212"/>
    </location>
</feature>
<evidence type="ECO:0000256" key="11">
    <source>
        <dbReference type="SAM" id="MobiDB-lite"/>
    </source>
</evidence>
<dbReference type="PROSITE" id="PS51406">
    <property type="entry name" value="FIBRINOGEN_C_2"/>
    <property type="match status" value="1"/>
</dbReference>
<comment type="function">
    <text evidence="6">Binds to extracellular matrix proteins. Binds to pathogen-associated molecular patterns (PAMPs) present on the cell walls of Gram-positive and Gram-negative bacteria and fungi, behaving as a pattern recognition receptor (PRR). Induces bacterial and fungal aggregation and subsequent inhibition of PAMP-induced cytokine release. Does not possess intrinsic bactericidal activity. May play a role in the innate defense and homeostasis of certain epithelial surfaces.</text>
</comment>
<feature type="disulfide bond" evidence="9">
    <location>
        <begin position="1171"/>
        <end position="1232"/>
    </location>
</feature>
<feature type="domain" description="Fibrinogen C-terminal" evidence="14">
    <location>
        <begin position="1438"/>
        <end position="1657"/>
    </location>
</feature>
<dbReference type="InterPro" id="IPR036056">
    <property type="entry name" value="Fibrinogen-like_C"/>
</dbReference>
<evidence type="ECO:0000256" key="6">
    <source>
        <dbReference type="ARBA" id="ARBA00058074"/>
    </source>
</evidence>
<dbReference type="SUPFAM" id="SSF56496">
    <property type="entry name" value="Fibrinogen C-terminal domain-like"/>
    <property type="match status" value="1"/>
</dbReference>
<feature type="domain" description="Death" evidence="12">
    <location>
        <begin position="634"/>
        <end position="699"/>
    </location>
</feature>
<dbReference type="FunFam" id="3.10.250.10:FF:000001">
    <property type="entry name" value="Lysyl oxidase 4 isoform X1"/>
    <property type="match status" value="1"/>
</dbReference>
<evidence type="ECO:0000256" key="2">
    <source>
        <dbReference type="ARBA" id="ARBA00022737"/>
    </source>
</evidence>
<evidence type="ECO:0000256" key="1">
    <source>
        <dbReference type="ARBA" id="ARBA00022729"/>
    </source>
</evidence>
<feature type="compositionally biased region" description="Acidic residues" evidence="11">
    <location>
        <begin position="140"/>
        <end position="160"/>
    </location>
</feature>
<feature type="coiled-coil region" evidence="10">
    <location>
        <begin position="915"/>
        <end position="942"/>
    </location>
</feature>
<evidence type="ECO:0000259" key="13">
    <source>
        <dbReference type="PROSITE" id="PS50287"/>
    </source>
</evidence>
<dbReference type="PRINTS" id="PR00258">
    <property type="entry name" value="SPERACTRCPTR"/>
</dbReference>
<feature type="coiled-coil region" evidence="10">
    <location>
        <begin position="972"/>
        <end position="999"/>
    </location>
</feature>
<dbReference type="Gene3D" id="1.10.533.10">
    <property type="entry name" value="Death Domain, Fas"/>
    <property type="match status" value="2"/>
</dbReference>
<evidence type="ECO:0000313" key="15">
    <source>
        <dbReference type="EMBL" id="CAH1251218.1"/>
    </source>
</evidence>
<dbReference type="GO" id="GO:0016020">
    <property type="term" value="C:membrane"/>
    <property type="evidence" value="ECO:0007669"/>
    <property type="project" value="InterPro"/>
</dbReference>
<dbReference type="Pfam" id="PF12721">
    <property type="entry name" value="RHIM"/>
    <property type="match status" value="2"/>
</dbReference>
<evidence type="ECO:0000256" key="3">
    <source>
        <dbReference type="ARBA" id="ARBA00023157"/>
    </source>
</evidence>
<dbReference type="FunFam" id="3.90.215.10:FF:000001">
    <property type="entry name" value="Tenascin isoform 1"/>
    <property type="match status" value="1"/>
</dbReference>
<organism evidence="15 16">
    <name type="scientific">Branchiostoma lanceolatum</name>
    <name type="common">Common lancelet</name>
    <name type="synonym">Amphioxus lanceolatum</name>
    <dbReference type="NCBI Taxonomy" id="7740"/>
    <lineage>
        <taxon>Eukaryota</taxon>
        <taxon>Metazoa</taxon>
        <taxon>Chordata</taxon>
        <taxon>Cephalochordata</taxon>
        <taxon>Leptocardii</taxon>
        <taxon>Amphioxiformes</taxon>
        <taxon>Branchiostomatidae</taxon>
        <taxon>Branchiostoma</taxon>
    </lineage>
</organism>
<feature type="compositionally biased region" description="Basic and acidic residues" evidence="11">
    <location>
        <begin position="84"/>
        <end position="102"/>
    </location>
</feature>
<dbReference type="Pfam" id="PF00147">
    <property type="entry name" value="Fibrinogen_C"/>
    <property type="match status" value="1"/>
</dbReference>
<reference evidence="15" key="1">
    <citation type="submission" date="2022-01" db="EMBL/GenBank/DDBJ databases">
        <authorList>
            <person name="Braso-Vives M."/>
        </authorList>
    </citation>
    <scope>NUCLEOTIDE SEQUENCE</scope>
</reference>
<evidence type="ECO:0000259" key="14">
    <source>
        <dbReference type="PROSITE" id="PS51406"/>
    </source>
</evidence>
<keyword evidence="10" id="KW-0175">Coiled coil</keyword>
<dbReference type="PANTHER" id="PTHR48071:SF18">
    <property type="entry name" value="DELETED IN MALIGNANT BRAIN TUMORS 1 PROTEIN-RELATED"/>
    <property type="match status" value="1"/>
</dbReference>
<dbReference type="SUPFAM" id="SSF56487">
    <property type="entry name" value="SRCR-like"/>
    <property type="match status" value="3"/>
</dbReference>